<reference evidence="1 2" key="1">
    <citation type="submission" date="2022-08" db="EMBL/GenBank/DDBJ databases">
        <title>Proteogenomics of the novel Dehalobacterium formicoaceticum strain EZ94 highlights a key role of methyltransferases during anaerobic dichloromethane degradation.</title>
        <authorList>
            <person name="Wasmund K."/>
        </authorList>
    </citation>
    <scope>NUCLEOTIDE SEQUENCE [LARGE SCALE GENOMIC DNA]</scope>
    <source>
        <strain evidence="1 2">EZ94</strain>
    </source>
</reference>
<sequence>MENIKKLPETTVEATLPKELYAARASKSFQDFIKVLSQIIEKHGADVLDEISRVGK</sequence>
<proteinExistence type="predicted"/>
<organism evidence="1 2">
    <name type="scientific">Dehalobacterium formicoaceticum</name>
    <dbReference type="NCBI Taxonomy" id="51515"/>
    <lineage>
        <taxon>Bacteria</taxon>
        <taxon>Bacillati</taxon>
        <taxon>Bacillota</taxon>
        <taxon>Clostridia</taxon>
        <taxon>Eubacteriales</taxon>
        <taxon>Peptococcaceae</taxon>
        <taxon>Dehalobacterium</taxon>
    </lineage>
</organism>
<name>A0ABT1Y733_9FIRM</name>
<dbReference type="RefSeq" id="WP_257913977.1">
    <property type="nucleotide sequence ID" value="NZ_JANPWE010000010.1"/>
</dbReference>
<evidence type="ECO:0000313" key="2">
    <source>
        <dbReference type="Proteomes" id="UP001524944"/>
    </source>
</evidence>
<comment type="caution">
    <text evidence="1">The sequence shown here is derived from an EMBL/GenBank/DDBJ whole genome shotgun (WGS) entry which is preliminary data.</text>
</comment>
<accession>A0ABT1Y733</accession>
<gene>
    <name evidence="1" type="ORF">NVS47_14425</name>
</gene>
<dbReference type="EMBL" id="JANPWE010000010">
    <property type="protein sequence ID" value="MCR6546695.1"/>
    <property type="molecule type" value="Genomic_DNA"/>
</dbReference>
<protein>
    <submittedName>
        <fullName evidence="1">Uncharacterized protein</fullName>
    </submittedName>
</protein>
<dbReference type="Proteomes" id="UP001524944">
    <property type="component" value="Unassembled WGS sequence"/>
</dbReference>
<evidence type="ECO:0000313" key="1">
    <source>
        <dbReference type="EMBL" id="MCR6546695.1"/>
    </source>
</evidence>
<keyword evidence="2" id="KW-1185">Reference proteome</keyword>